<evidence type="ECO:0000256" key="5">
    <source>
        <dbReference type="ARBA" id="ARBA00022519"/>
    </source>
</evidence>
<dbReference type="InterPro" id="IPR006260">
    <property type="entry name" value="TonB/TolA_C"/>
</dbReference>
<keyword evidence="10" id="KW-0732">Signal</keyword>
<evidence type="ECO:0000256" key="2">
    <source>
        <dbReference type="ARBA" id="ARBA00006555"/>
    </source>
</evidence>
<evidence type="ECO:0000313" key="13">
    <source>
        <dbReference type="Proteomes" id="UP000260823"/>
    </source>
</evidence>
<feature type="domain" description="TonB C-terminal" evidence="11">
    <location>
        <begin position="214"/>
        <end position="301"/>
    </location>
</feature>
<dbReference type="Proteomes" id="UP000260823">
    <property type="component" value="Unassembled WGS sequence"/>
</dbReference>
<sequence length="301" mass="33615">MKNIIVIVLLSALSSNVNAQSLNKKLMLQLDSINRADQQYRSKAAQLSARTSREDDKNMQKQARLDAENLAKIDKIIARYGYPGKSLVGEKYMSVAFMVVQHGEPEAREKYLPLMLDAAKKGELRASSVAIMIDRNKVDKGEKQVYGSQLHETPQGIKLQPIEDEANVNVRRAAVGLPPLEQYLKEWNIKYKVPAGGYQNPSDIYYHAPELPSIELIGGYEALYKKLAYPEKAKDNNISGDVVLELTVDKNGNPKDISVVKSLGFGCDEEALNAMKAAKFTNATGEDRDIRVKLPFPYKQK</sequence>
<keyword evidence="4" id="KW-1003">Cell membrane</keyword>
<keyword evidence="7" id="KW-0653">Protein transport</keyword>
<dbReference type="GO" id="GO:0055085">
    <property type="term" value="P:transmembrane transport"/>
    <property type="evidence" value="ECO:0007669"/>
    <property type="project" value="InterPro"/>
</dbReference>
<dbReference type="OrthoDB" id="2989458at2"/>
<dbReference type="PROSITE" id="PS52015">
    <property type="entry name" value="TONB_CTD"/>
    <property type="match status" value="1"/>
</dbReference>
<feature type="chain" id="PRO_5017614564" evidence="10">
    <location>
        <begin position="20"/>
        <end position="301"/>
    </location>
</feature>
<dbReference type="NCBIfam" id="TIGR01352">
    <property type="entry name" value="tonB_Cterm"/>
    <property type="match status" value="1"/>
</dbReference>
<evidence type="ECO:0000256" key="7">
    <source>
        <dbReference type="ARBA" id="ARBA00022927"/>
    </source>
</evidence>
<proteinExistence type="inferred from homology"/>
<keyword evidence="3" id="KW-0813">Transport</keyword>
<evidence type="ECO:0000256" key="3">
    <source>
        <dbReference type="ARBA" id="ARBA00022448"/>
    </source>
</evidence>
<evidence type="ECO:0000256" key="6">
    <source>
        <dbReference type="ARBA" id="ARBA00022692"/>
    </source>
</evidence>
<accession>A0A3E2NPN1</accession>
<name>A0A3E2NPN1_9SPHI</name>
<keyword evidence="5" id="KW-0997">Cell inner membrane</keyword>
<protein>
    <submittedName>
        <fullName evidence="12">Energy transducer TonB</fullName>
    </submittedName>
</protein>
<comment type="subcellular location">
    <subcellularLocation>
        <location evidence="1">Cell inner membrane</location>
        <topology evidence="1">Single-pass membrane protein</topology>
        <orientation evidence="1">Periplasmic side</orientation>
    </subcellularLocation>
</comment>
<dbReference type="Pfam" id="PF03544">
    <property type="entry name" value="TonB_C"/>
    <property type="match status" value="1"/>
</dbReference>
<keyword evidence="9" id="KW-0472">Membrane</keyword>
<comment type="caution">
    <text evidence="12">The sequence shown here is derived from an EMBL/GenBank/DDBJ whole genome shotgun (WGS) entry which is preliminary data.</text>
</comment>
<dbReference type="SUPFAM" id="SSF74653">
    <property type="entry name" value="TolA/TonB C-terminal domain"/>
    <property type="match status" value="1"/>
</dbReference>
<feature type="signal peptide" evidence="10">
    <location>
        <begin position="1"/>
        <end position="19"/>
    </location>
</feature>
<evidence type="ECO:0000256" key="1">
    <source>
        <dbReference type="ARBA" id="ARBA00004383"/>
    </source>
</evidence>
<dbReference type="AlphaFoldDB" id="A0A3E2NPN1"/>
<dbReference type="InterPro" id="IPR051045">
    <property type="entry name" value="TonB-dependent_transducer"/>
</dbReference>
<dbReference type="Gene3D" id="3.30.1150.10">
    <property type="match status" value="1"/>
</dbReference>
<evidence type="ECO:0000256" key="9">
    <source>
        <dbReference type="ARBA" id="ARBA00023136"/>
    </source>
</evidence>
<dbReference type="PANTHER" id="PTHR33446">
    <property type="entry name" value="PROTEIN TONB-RELATED"/>
    <property type="match status" value="1"/>
</dbReference>
<dbReference type="GO" id="GO:0005886">
    <property type="term" value="C:plasma membrane"/>
    <property type="evidence" value="ECO:0007669"/>
    <property type="project" value="UniProtKB-SubCell"/>
</dbReference>
<organism evidence="12 13">
    <name type="scientific">Mucilaginibacter terrenus</name>
    <dbReference type="NCBI Taxonomy" id="2482727"/>
    <lineage>
        <taxon>Bacteria</taxon>
        <taxon>Pseudomonadati</taxon>
        <taxon>Bacteroidota</taxon>
        <taxon>Sphingobacteriia</taxon>
        <taxon>Sphingobacteriales</taxon>
        <taxon>Sphingobacteriaceae</taxon>
        <taxon>Mucilaginibacter</taxon>
    </lineage>
</organism>
<dbReference type="EMBL" id="QWDE01000002">
    <property type="protein sequence ID" value="RFZ82911.1"/>
    <property type="molecule type" value="Genomic_DNA"/>
</dbReference>
<comment type="similarity">
    <text evidence="2">Belongs to the TonB family.</text>
</comment>
<dbReference type="Pfam" id="PF20329">
    <property type="entry name" value="DUF6624"/>
    <property type="match status" value="1"/>
</dbReference>
<dbReference type="InterPro" id="IPR046732">
    <property type="entry name" value="DUF6624"/>
</dbReference>
<dbReference type="GO" id="GO:0015031">
    <property type="term" value="P:protein transport"/>
    <property type="evidence" value="ECO:0007669"/>
    <property type="project" value="UniProtKB-KW"/>
</dbReference>
<evidence type="ECO:0000259" key="11">
    <source>
        <dbReference type="PROSITE" id="PS52015"/>
    </source>
</evidence>
<evidence type="ECO:0000256" key="10">
    <source>
        <dbReference type="SAM" id="SignalP"/>
    </source>
</evidence>
<reference evidence="12 13" key="1">
    <citation type="submission" date="2018-08" db="EMBL/GenBank/DDBJ databases">
        <title>Mucilaginibacter terrae sp. nov., isolated from manganese diggings.</title>
        <authorList>
            <person name="Huang Y."/>
            <person name="Zhou Z."/>
        </authorList>
    </citation>
    <scope>NUCLEOTIDE SEQUENCE [LARGE SCALE GENOMIC DNA]</scope>
    <source>
        <strain evidence="12 13">ZH6</strain>
    </source>
</reference>
<dbReference type="RefSeq" id="WP_117383386.1">
    <property type="nucleotide sequence ID" value="NZ_QWDE01000002.1"/>
</dbReference>
<keyword evidence="8" id="KW-1133">Transmembrane helix</keyword>
<evidence type="ECO:0000256" key="8">
    <source>
        <dbReference type="ARBA" id="ARBA00022989"/>
    </source>
</evidence>
<gene>
    <name evidence="12" type="ORF">DYU05_12185</name>
</gene>
<keyword evidence="6" id="KW-0812">Transmembrane</keyword>
<dbReference type="InterPro" id="IPR037682">
    <property type="entry name" value="TonB_C"/>
</dbReference>
<evidence type="ECO:0000256" key="4">
    <source>
        <dbReference type="ARBA" id="ARBA00022475"/>
    </source>
</evidence>
<keyword evidence="13" id="KW-1185">Reference proteome</keyword>
<evidence type="ECO:0000313" key="12">
    <source>
        <dbReference type="EMBL" id="RFZ82911.1"/>
    </source>
</evidence>